<proteinExistence type="predicted"/>
<dbReference type="AlphaFoldDB" id="A0A518ILX6"/>
<dbReference type="EMBL" id="CP036318">
    <property type="protein sequence ID" value="QDV54099.1"/>
    <property type="molecule type" value="Genomic_DNA"/>
</dbReference>
<evidence type="ECO:0000313" key="1">
    <source>
        <dbReference type="EMBL" id="QDV54099.1"/>
    </source>
</evidence>
<sequence>MSAVTASTRPSNLSILIRFTRRIGLRFIGTIDRVERQMRRSGAVVSSSAGQPIVLIAKR</sequence>
<evidence type="ECO:0000313" key="2">
    <source>
        <dbReference type="Proteomes" id="UP000316770"/>
    </source>
</evidence>
<accession>A0A518ILX6</accession>
<name>A0A518ILX6_9BACT</name>
<dbReference type="Proteomes" id="UP000316770">
    <property type="component" value="Chromosome"/>
</dbReference>
<dbReference type="RefSeq" id="WP_145281552.1">
    <property type="nucleotide sequence ID" value="NZ_CP036318.1"/>
</dbReference>
<organism evidence="1 2">
    <name type="scientific">Rosistilla oblonga</name>
    <dbReference type="NCBI Taxonomy" id="2527990"/>
    <lineage>
        <taxon>Bacteria</taxon>
        <taxon>Pseudomonadati</taxon>
        <taxon>Planctomycetota</taxon>
        <taxon>Planctomycetia</taxon>
        <taxon>Pirellulales</taxon>
        <taxon>Pirellulaceae</taxon>
        <taxon>Rosistilla</taxon>
    </lineage>
</organism>
<gene>
    <name evidence="1" type="ORF">Mal33_00400</name>
</gene>
<reference evidence="1 2" key="1">
    <citation type="submission" date="2019-02" db="EMBL/GenBank/DDBJ databases">
        <title>Deep-cultivation of Planctomycetes and their phenomic and genomic characterization uncovers novel biology.</title>
        <authorList>
            <person name="Wiegand S."/>
            <person name="Jogler M."/>
            <person name="Boedeker C."/>
            <person name="Pinto D."/>
            <person name="Vollmers J."/>
            <person name="Rivas-Marin E."/>
            <person name="Kohn T."/>
            <person name="Peeters S.H."/>
            <person name="Heuer A."/>
            <person name="Rast P."/>
            <person name="Oberbeckmann S."/>
            <person name="Bunk B."/>
            <person name="Jeske O."/>
            <person name="Meyerdierks A."/>
            <person name="Storesund J.E."/>
            <person name="Kallscheuer N."/>
            <person name="Luecker S."/>
            <person name="Lage O.M."/>
            <person name="Pohl T."/>
            <person name="Merkel B.J."/>
            <person name="Hornburger P."/>
            <person name="Mueller R.-W."/>
            <person name="Bruemmer F."/>
            <person name="Labrenz M."/>
            <person name="Spormann A.M."/>
            <person name="Op den Camp H."/>
            <person name="Overmann J."/>
            <person name="Amann R."/>
            <person name="Jetten M.S.M."/>
            <person name="Mascher T."/>
            <person name="Medema M.H."/>
            <person name="Devos D.P."/>
            <person name="Kaster A.-K."/>
            <person name="Ovreas L."/>
            <person name="Rohde M."/>
            <person name="Galperin M.Y."/>
            <person name="Jogler C."/>
        </authorList>
    </citation>
    <scope>NUCLEOTIDE SEQUENCE [LARGE SCALE GENOMIC DNA]</scope>
    <source>
        <strain evidence="1 2">Mal33</strain>
    </source>
</reference>
<keyword evidence="2" id="KW-1185">Reference proteome</keyword>
<protein>
    <submittedName>
        <fullName evidence="1">Uncharacterized protein</fullName>
    </submittedName>
</protein>